<dbReference type="EMBL" id="CP137524">
    <property type="protein sequence ID" value="WOT39727.1"/>
    <property type="molecule type" value="Genomic_DNA"/>
</dbReference>
<evidence type="ECO:0000313" key="1">
    <source>
        <dbReference type="EMBL" id="WOT39727.1"/>
    </source>
</evidence>
<evidence type="ECO:0000313" key="2">
    <source>
        <dbReference type="Proteomes" id="UP001305002"/>
    </source>
</evidence>
<reference evidence="1 2" key="1">
    <citation type="journal article" date="2021" name="J. Microbiol. Biotechnol.">
        <title>An Efficient Markerless Deletion System Suitable for the Industrial Strains of Streptomyces.</title>
        <authorList>
            <person name="Dong J."/>
            <person name="Wei J."/>
            <person name="Li H."/>
            <person name="Zhao S."/>
            <person name="Guan W."/>
        </authorList>
    </citation>
    <scope>NUCLEOTIDE SEQUENCE [LARGE SCALE GENOMIC DNA]</scope>
    <source>
        <strain evidence="1 2">CICC 11043</strain>
    </source>
</reference>
<dbReference type="RefSeq" id="WP_230529018.1">
    <property type="nucleotide sequence ID" value="NZ_BMSO01000027.1"/>
</dbReference>
<accession>A0ABZ0KQ99</accession>
<organism evidence="1 2">
    <name type="scientific">Streptomyces coeruleorubidus</name>
    <dbReference type="NCBI Taxonomy" id="116188"/>
    <lineage>
        <taxon>Bacteria</taxon>
        <taxon>Bacillati</taxon>
        <taxon>Actinomycetota</taxon>
        <taxon>Actinomycetes</taxon>
        <taxon>Kitasatosporales</taxon>
        <taxon>Streptomycetaceae</taxon>
        <taxon>Streptomyces</taxon>
    </lineage>
</organism>
<sequence>MSATGASGSLFPRHGFAPAGLRLAPEAWATSLDPRRGARVLARTL</sequence>
<protein>
    <submittedName>
        <fullName evidence="1">Uncharacterized protein</fullName>
    </submittedName>
</protein>
<name>A0ABZ0KQ99_STRC4</name>
<keyword evidence="2" id="KW-1185">Reference proteome</keyword>
<reference evidence="1 2" key="2">
    <citation type="journal article" date="2024" name="Microb. Biotechnol.">
        <title>The involvement of multiple ABC transporters in daunorubicin efflux in Streptomyces coeruleorubidus.</title>
        <authorList>
            <person name="Dong J."/>
            <person name="Ning J."/>
            <person name="Tian Y."/>
            <person name="Li H."/>
            <person name="Chen H."/>
            <person name="Guan W."/>
        </authorList>
    </citation>
    <scope>NUCLEOTIDE SEQUENCE [LARGE SCALE GENOMIC DNA]</scope>
    <source>
        <strain evidence="1 2">CICC 11043</strain>
    </source>
</reference>
<gene>
    <name evidence="1" type="ORF">R5U08_38920</name>
</gene>
<dbReference type="Proteomes" id="UP001305002">
    <property type="component" value="Chromosome"/>
</dbReference>
<proteinExistence type="predicted"/>